<comment type="subcellular location">
    <subcellularLocation>
        <location evidence="1">Membrane</location>
        <topology evidence="1">Multi-pass membrane protein</topology>
    </subcellularLocation>
</comment>
<feature type="transmembrane region" description="Helical" evidence="5">
    <location>
        <begin position="399"/>
        <end position="422"/>
    </location>
</feature>
<name>A0A1T5CH14_9FLAO</name>
<feature type="transmembrane region" description="Helical" evidence="5">
    <location>
        <begin position="366"/>
        <end position="387"/>
    </location>
</feature>
<keyword evidence="7" id="KW-1185">Reference proteome</keyword>
<feature type="transmembrane region" description="Helical" evidence="5">
    <location>
        <begin position="51"/>
        <end position="71"/>
    </location>
</feature>
<dbReference type="GO" id="GO:0005886">
    <property type="term" value="C:plasma membrane"/>
    <property type="evidence" value="ECO:0007669"/>
    <property type="project" value="TreeGrafter"/>
</dbReference>
<evidence type="ECO:0000313" key="6">
    <source>
        <dbReference type="EMBL" id="SKB58724.1"/>
    </source>
</evidence>
<feature type="transmembrane region" description="Helical" evidence="5">
    <location>
        <begin position="309"/>
        <end position="328"/>
    </location>
</feature>
<evidence type="ECO:0000256" key="2">
    <source>
        <dbReference type="ARBA" id="ARBA00022692"/>
    </source>
</evidence>
<evidence type="ECO:0000313" key="7">
    <source>
        <dbReference type="Proteomes" id="UP000191112"/>
    </source>
</evidence>
<evidence type="ECO:0000256" key="1">
    <source>
        <dbReference type="ARBA" id="ARBA00004141"/>
    </source>
</evidence>
<evidence type="ECO:0000256" key="4">
    <source>
        <dbReference type="ARBA" id="ARBA00023136"/>
    </source>
</evidence>
<dbReference type="RefSeq" id="WP_079665398.1">
    <property type="nucleotide sequence ID" value="NZ_FUYZ01000001.1"/>
</dbReference>
<dbReference type="PANTHER" id="PTHR23501:SF5">
    <property type="entry name" value="TRANSPORT PROTEIN"/>
    <property type="match status" value="1"/>
</dbReference>
<feature type="transmembrane region" description="Helical" evidence="5">
    <location>
        <begin position="335"/>
        <end position="354"/>
    </location>
</feature>
<keyword evidence="2 5" id="KW-0812">Transmembrane</keyword>
<keyword evidence="4 5" id="KW-0472">Membrane</keyword>
<accession>A0A1T5CH14</accession>
<dbReference type="Proteomes" id="UP000191112">
    <property type="component" value="Unassembled WGS sequence"/>
</dbReference>
<feature type="transmembrane region" description="Helical" evidence="5">
    <location>
        <begin position="138"/>
        <end position="156"/>
    </location>
</feature>
<proteinExistence type="predicted"/>
<feature type="transmembrane region" description="Helical" evidence="5">
    <location>
        <begin position="271"/>
        <end position="289"/>
    </location>
</feature>
<evidence type="ECO:0008006" key="8">
    <source>
        <dbReference type="Google" id="ProtNLM"/>
    </source>
</evidence>
<dbReference type="AlphaFoldDB" id="A0A1T5CH14"/>
<dbReference type="PANTHER" id="PTHR23501">
    <property type="entry name" value="MAJOR FACILITATOR SUPERFAMILY"/>
    <property type="match status" value="1"/>
</dbReference>
<dbReference type="GO" id="GO:0022857">
    <property type="term" value="F:transmembrane transporter activity"/>
    <property type="evidence" value="ECO:0007669"/>
    <property type="project" value="TreeGrafter"/>
</dbReference>
<evidence type="ECO:0000256" key="5">
    <source>
        <dbReference type="SAM" id="Phobius"/>
    </source>
</evidence>
<dbReference type="OrthoDB" id="1404010at2"/>
<keyword evidence="3 5" id="KW-1133">Transmembrane helix</keyword>
<feature type="transmembrane region" description="Helical" evidence="5">
    <location>
        <begin position="467"/>
        <end position="484"/>
    </location>
</feature>
<feature type="transmembrane region" description="Helical" evidence="5">
    <location>
        <begin position="83"/>
        <end position="100"/>
    </location>
</feature>
<dbReference type="EMBL" id="FUYZ01000001">
    <property type="protein sequence ID" value="SKB58724.1"/>
    <property type="molecule type" value="Genomic_DNA"/>
</dbReference>
<protein>
    <recommendedName>
        <fullName evidence="8">Major Facilitator Superfamily protein</fullName>
    </recommendedName>
</protein>
<feature type="transmembrane region" description="Helical" evidence="5">
    <location>
        <begin position="106"/>
        <end position="126"/>
    </location>
</feature>
<feature type="transmembrane region" description="Helical" evidence="5">
    <location>
        <begin position="168"/>
        <end position="188"/>
    </location>
</feature>
<sequence length="534" mass="61507">MYNKGLFNDWVPKPVQLLLVILFAGILMPMGGIYSGNIAFMASDSGSMTEYYMMANFVSSIGMGAVMPIAIRLKMRFKIRDKVTFILIALAALLFISGTTENPWIIVINSLLIGFLKMAVVMEFMLPLMMMVPSRGAFYSMLYGFVLVLSQLANYYVVEFSILYNWEYFYILTAVTCLILALMSWIFMHDKRFALKMPLYYIDWMSMLMFVATFFMLAYVLSFGKQQDWFNSPYIVWNTIGFVVSLVLLIARQSHLKRPFLSFNIFKKNNVQHGLFMLFCLGMYMALGSMQNTFALGVLQYDQMTNAKLNLLMIPGLIAAAIVALYWFKKEFNLRMYIFSGFGAMLMFSIILYFSMVPEMNFERWYLPMFLKGYGMCSLFIGVWYYAMDKLDVNDLLPAFGFVLCWRSFITIGLFSAAFSWIQYQFQVQAVGDLAVHMDSMILNPQAAMANLKAIQLNAILVANKKLLGLVSIAGFFILIYIYFHHFGRIKHTEVRLIRVLKGKSYIARRRRREQQLLKETINPIKDVGGVSNI</sequence>
<gene>
    <name evidence="6" type="ORF">SAMN05660477_00059</name>
</gene>
<reference evidence="6 7" key="1">
    <citation type="submission" date="2017-02" db="EMBL/GenBank/DDBJ databases">
        <authorList>
            <person name="Peterson S.W."/>
        </authorList>
    </citation>
    <scope>NUCLEOTIDE SEQUENCE [LARGE SCALE GENOMIC DNA]</scope>
    <source>
        <strain evidence="6 7">DSM 22323</strain>
    </source>
</reference>
<dbReference type="STRING" id="619805.SAMN05660477_00059"/>
<feature type="transmembrane region" description="Helical" evidence="5">
    <location>
        <begin position="200"/>
        <end position="222"/>
    </location>
</feature>
<feature type="transmembrane region" description="Helical" evidence="5">
    <location>
        <begin position="234"/>
        <end position="251"/>
    </location>
</feature>
<dbReference type="InterPro" id="IPR036259">
    <property type="entry name" value="MFS_trans_sf"/>
</dbReference>
<dbReference type="SUPFAM" id="SSF103473">
    <property type="entry name" value="MFS general substrate transporter"/>
    <property type="match status" value="1"/>
</dbReference>
<organism evidence="6 7">
    <name type="scientific">Soonwooa buanensis</name>
    <dbReference type="NCBI Taxonomy" id="619805"/>
    <lineage>
        <taxon>Bacteria</taxon>
        <taxon>Pseudomonadati</taxon>
        <taxon>Bacteroidota</taxon>
        <taxon>Flavobacteriia</taxon>
        <taxon>Flavobacteriales</taxon>
        <taxon>Weeksellaceae</taxon>
        <taxon>Chryseobacterium group</taxon>
        <taxon>Soonwooa</taxon>
    </lineage>
</organism>
<evidence type="ECO:0000256" key="3">
    <source>
        <dbReference type="ARBA" id="ARBA00022989"/>
    </source>
</evidence>